<name>A0A671TBU3_9TELE</name>
<dbReference type="GO" id="GO:0090307">
    <property type="term" value="P:mitotic spindle assembly"/>
    <property type="evidence" value="ECO:0007669"/>
    <property type="project" value="TreeGrafter"/>
</dbReference>
<evidence type="ECO:0000256" key="5">
    <source>
        <dbReference type="ARBA" id="ARBA00009549"/>
    </source>
</evidence>
<dbReference type="Pfam" id="PF21040">
    <property type="entry name" value="CEP104-like_TOG"/>
    <property type="match status" value="1"/>
</dbReference>
<evidence type="ECO:0000256" key="12">
    <source>
        <dbReference type="ARBA" id="ARBA00022838"/>
    </source>
</evidence>
<reference evidence="21" key="2">
    <citation type="submission" date="2025-09" db="UniProtKB">
        <authorList>
            <consortium name="Ensembl"/>
        </authorList>
    </citation>
    <scope>IDENTIFICATION</scope>
</reference>
<dbReference type="GO" id="GO:0031110">
    <property type="term" value="P:regulation of microtubule polymerization or depolymerization"/>
    <property type="evidence" value="ECO:0007669"/>
    <property type="project" value="UniProtKB-ARBA"/>
</dbReference>
<dbReference type="InterPro" id="IPR024395">
    <property type="entry name" value="CLASP_N_dom"/>
</dbReference>
<keyword evidence="9" id="KW-0493">Microtubule</keyword>
<evidence type="ECO:0000256" key="19">
    <source>
        <dbReference type="SAM" id="MobiDB-lite"/>
    </source>
</evidence>
<evidence type="ECO:0000313" key="21">
    <source>
        <dbReference type="Ensembl" id="ENSSANP00000106605.1"/>
    </source>
</evidence>
<evidence type="ECO:0000259" key="20">
    <source>
        <dbReference type="SMART" id="SM01349"/>
    </source>
</evidence>
<dbReference type="InterPro" id="IPR011989">
    <property type="entry name" value="ARM-like"/>
</dbReference>
<gene>
    <name evidence="21" type="primary">LOC107660633</name>
</gene>
<dbReference type="Pfam" id="PF12348">
    <property type="entry name" value="CLASP_N"/>
    <property type="match status" value="2"/>
</dbReference>
<keyword evidence="16" id="KW-0137">Centromere</keyword>
<keyword evidence="6" id="KW-0158">Chromosome</keyword>
<reference evidence="21" key="1">
    <citation type="submission" date="2025-08" db="UniProtKB">
        <authorList>
            <consortium name="Ensembl"/>
        </authorList>
    </citation>
    <scope>IDENTIFICATION</scope>
</reference>
<feature type="region of interest" description="Disordered" evidence="19">
    <location>
        <begin position="1088"/>
        <end position="1118"/>
    </location>
</feature>
<feature type="compositionally biased region" description="Low complexity" evidence="19">
    <location>
        <begin position="1039"/>
        <end position="1048"/>
    </location>
</feature>
<feature type="region of interest" description="Disordered" evidence="19">
    <location>
        <begin position="754"/>
        <end position="776"/>
    </location>
</feature>
<dbReference type="Ensembl" id="ENSSANT00000113113.1">
    <property type="protein sequence ID" value="ENSSANP00000106605.1"/>
    <property type="gene ID" value="ENSSANG00000051845.1"/>
</dbReference>
<dbReference type="GO" id="GO:0005881">
    <property type="term" value="C:cytoplasmic microtubule"/>
    <property type="evidence" value="ECO:0007669"/>
    <property type="project" value="TreeGrafter"/>
</dbReference>
<dbReference type="GO" id="GO:0000776">
    <property type="term" value="C:kinetochore"/>
    <property type="evidence" value="ECO:0007669"/>
    <property type="project" value="UniProtKB-KW"/>
</dbReference>
<evidence type="ECO:0000256" key="3">
    <source>
        <dbReference type="ARBA" id="ARBA00004601"/>
    </source>
</evidence>
<evidence type="ECO:0000256" key="2">
    <source>
        <dbReference type="ARBA" id="ARBA00004300"/>
    </source>
</evidence>
<dbReference type="GO" id="GO:0008017">
    <property type="term" value="F:microtubule binding"/>
    <property type="evidence" value="ECO:0007669"/>
    <property type="project" value="TreeGrafter"/>
</dbReference>
<evidence type="ECO:0000256" key="1">
    <source>
        <dbReference type="ARBA" id="ARBA00004186"/>
    </source>
</evidence>
<keyword evidence="18" id="KW-0175">Coiled coil</keyword>
<dbReference type="SMART" id="SM01349">
    <property type="entry name" value="TOG"/>
    <property type="match status" value="4"/>
</dbReference>
<keyword evidence="15" id="KW-0131">Cell cycle</keyword>
<feature type="domain" description="TOG" evidence="20">
    <location>
        <begin position="1"/>
        <end position="222"/>
    </location>
</feature>
<keyword evidence="11" id="KW-0498">Mitosis</keyword>
<feature type="coiled-coil region" evidence="18">
    <location>
        <begin position="1194"/>
        <end position="1221"/>
    </location>
</feature>
<feature type="domain" description="TOG" evidence="20">
    <location>
        <begin position="783"/>
        <end position="1020"/>
    </location>
</feature>
<keyword evidence="10" id="KW-0677">Repeat</keyword>
<feature type="compositionally biased region" description="Low complexity" evidence="19">
    <location>
        <begin position="218"/>
        <end position="262"/>
    </location>
</feature>
<dbReference type="GO" id="GO:0051301">
    <property type="term" value="P:cell division"/>
    <property type="evidence" value="ECO:0007669"/>
    <property type="project" value="UniProtKB-KW"/>
</dbReference>
<feature type="domain" description="TOG" evidence="20">
    <location>
        <begin position="283"/>
        <end position="489"/>
    </location>
</feature>
<feature type="region of interest" description="Disordered" evidence="19">
    <location>
        <begin position="1013"/>
        <end position="1062"/>
    </location>
</feature>
<dbReference type="GO" id="GO:0005794">
    <property type="term" value="C:Golgi apparatus"/>
    <property type="evidence" value="ECO:0007669"/>
    <property type="project" value="UniProtKB-SubCell"/>
</dbReference>
<feature type="compositionally biased region" description="Low complexity" evidence="19">
    <location>
        <begin position="547"/>
        <end position="565"/>
    </location>
</feature>
<keyword evidence="8" id="KW-0132">Cell division</keyword>
<comment type="subcellular location">
    <subcellularLocation>
        <location evidence="4">Chromosome</location>
        <location evidence="4">Centromere</location>
        <location evidence="4">Kinetochore</location>
    </subcellularLocation>
    <subcellularLocation>
        <location evidence="2">Cytoplasm</location>
        <location evidence="2">Cytoskeleton</location>
        <location evidence="2">Microtubule organizing center</location>
        <location evidence="2">Centrosome</location>
    </subcellularLocation>
    <subcellularLocation>
        <location evidence="1">Cytoplasm</location>
        <location evidence="1">Cytoskeleton</location>
        <location evidence="1">Spindle</location>
    </subcellularLocation>
    <subcellularLocation>
        <location evidence="3">Golgi apparatus</location>
        <location evidence="3">trans-Golgi network</location>
    </subcellularLocation>
</comment>
<dbReference type="GO" id="GO:1902903">
    <property type="term" value="P:regulation of supramolecular fiber organization"/>
    <property type="evidence" value="ECO:0007669"/>
    <property type="project" value="UniProtKB-ARBA"/>
</dbReference>
<dbReference type="PANTHER" id="PTHR21567:SF28">
    <property type="entry name" value="CLIP-ASSOCIATING PROTEIN 1"/>
    <property type="match status" value="1"/>
</dbReference>
<dbReference type="Proteomes" id="UP000472260">
    <property type="component" value="Unassembled WGS sequence"/>
</dbReference>
<dbReference type="InterPro" id="IPR021133">
    <property type="entry name" value="HEAT_type_2"/>
</dbReference>
<evidence type="ECO:0000256" key="9">
    <source>
        <dbReference type="ARBA" id="ARBA00022701"/>
    </source>
</evidence>
<dbReference type="GO" id="GO:0005813">
    <property type="term" value="C:centrosome"/>
    <property type="evidence" value="ECO:0007669"/>
    <property type="project" value="UniProtKB-SubCell"/>
</dbReference>
<keyword evidence="12" id="KW-0995">Kinetochore</keyword>
<dbReference type="FunFam" id="1.25.10.10:FF:000006">
    <property type="entry name" value="CLIP-associating protein 1 isoform 2"/>
    <property type="match status" value="1"/>
</dbReference>
<dbReference type="Pfam" id="PF23271">
    <property type="entry name" value="HEAT_GCN1"/>
    <property type="match status" value="1"/>
</dbReference>
<keyword evidence="14" id="KW-0206">Cytoskeleton</keyword>
<evidence type="ECO:0000256" key="14">
    <source>
        <dbReference type="ARBA" id="ARBA00023212"/>
    </source>
</evidence>
<evidence type="ECO:0000256" key="6">
    <source>
        <dbReference type="ARBA" id="ARBA00022454"/>
    </source>
</evidence>
<proteinExistence type="inferred from homology"/>
<evidence type="ECO:0000256" key="7">
    <source>
        <dbReference type="ARBA" id="ARBA00022490"/>
    </source>
</evidence>
<feature type="compositionally biased region" description="Low complexity" evidence="19">
    <location>
        <begin position="600"/>
        <end position="614"/>
    </location>
</feature>
<feature type="repeat" description="HEAT" evidence="17">
    <location>
        <begin position="168"/>
        <end position="206"/>
    </location>
</feature>
<evidence type="ECO:0000256" key="13">
    <source>
        <dbReference type="ARBA" id="ARBA00023034"/>
    </source>
</evidence>
<evidence type="ECO:0000313" key="22">
    <source>
        <dbReference type="Proteomes" id="UP000472260"/>
    </source>
</evidence>
<dbReference type="PROSITE" id="PS50077">
    <property type="entry name" value="HEAT_REPEAT"/>
    <property type="match status" value="1"/>
</dbReference>
<dbReference type="GO" id="GO:0043515">
    <property type="term" value="F:kinetochore binding"/>
    <property type="evidence" value="ECO:0007669"/>
    <property type="project" value="TreeGrafter"/>
</dbReference>
<dbReference type="InterPro" id="IPR034085">
    <property type="entry name" value="TOG"/>
</dbReference>
<dbReference type="GO" id="GO:0045180">
    <property type="term" value="C:basal cortex"/>
    <property type="evidence" value="ECO:0007669"/>
    <property type="project" value="TreeGrafter"/>
</dbReference>
<dbReference type="InterPro" id="IPR057546">
    <property type="entry name" value="HEAT_GCN1"/>
</dbReference>
<evidence type="ECO:0000256" key="15">
    <source>
        <dbReference type="ARBA" id="ARBA00023306"/>
    </source>
</evidence>
<feature type="region of interest" description="Disordered" evidence="19">
    <location>
        <begin position="210"/>
        <end position="267"/>
    </location>
</feature>
<evidence type="ECO:0000256" key="16">
    <source>
        <dbReference type="ARBA" id="ARBA00023328"/>
    </source>
</evidence>
<dbReference type="GO" id="GO:0072686">
    <property type="term" value="C:mitotic spindle"/>
    <property type="evidence" value="ECO:0007669"/>
    <property type="project" value="TreeGrafter"/>
</dbReference>
<keyword evidence="13" id="KW-0333">Golgi apparatus</keyword>
<dbReference type="GO" id="GO:0040001">
    <property type="term" value="P:establishment of mitotic spindle localization"/>
    <property type="evidence" value="ECO:0007669"/>
    <property type="project" value="TreeGrafter"/>
</dbReference>
<dbReference type="InterPro" id="IPR016024">
    <property type="entry name" value="ARM-type_fold"/>
</dbReference>
<evidence type="ECO:0000256" key="8">
    <source>
        <dbReference type="ARBA" id="ARBA00022618"/>
    </source>
</evidence>
<accession>A0A671TBU3</accession>
<evidence type="ECO:0000256" key="17">
    <source>
        <dbReference type="PROSITE-ProRule" id="PRU00103"/>
    </source>
</evidence>
<dbReference type="SUPFAM" id="SSF48371">
    <property type="entry name" value="ARM repeat"/>
    <property type="match status" value="1"/>
</dbReference>
<feature type="domain" description="TOG" evidence="20">
    <location>
        <begin position="1180"/>
        <end position="1413"/>
    </location>
</feature>
<feature type="compositionally biased region" description="Basic and acidic residues" evidence="19">
    <location>
        <begin position="1090"/>
        <end position="1107"/>
    </location>
</feature>
<protein>
    <submittedName>
        <fullName evidence="21">CLIP-associating protein 1-like</fullName>
    </submittedName>
</protein>
<feature type="compositionally biased region" description="Low complexity" evidence="19">
    <location>
        <begin position="486"/>
        <end position="506"/>
    </location>
</feature>
<keyword evidence="22" id="KW-1185">Reference proteome</keyword>
<feature type="compositionally biased region" description="Low complexity" evidence="19">
    <location>
        <begin position="1016"/>
        <end position="1032"/>
    </location>
</feature>
<dbReference type="FunFam" id="1.25.10.10:FF:000001">
    <property type="entry name" value="CLIP-associating protein 1 isoform 2"/>
    <property type="match status" value="1"/>
</dbReference>
<evidence type="ECO:0000256" key="11">
    <source>
        <dbReference type="ARBA" id="ARBA00022776"/>
    </source>
</evidence>
<feature type="compositionally biased region" description="Polar residues" evidence="19">
    <location>
        <begin position="644"/>
        <end position="653"/>
    </location>
</feature>
<feature type="compositionally biased region" description="Low complexity" evidence="19">
    <location>
        <begin position="763"/>
        <end position="776"/>
    </location>
</feature>
<evidence type="ECO:0000256" key="18">
    <source>
        <dbReference type="SAM" id="Coils"/>
    </source>
</evidence>
<feature type="region of interest" description="Disordered" evidence="19">
    <location>
        <begin position="484"/>
        <end position="690"/>
    </location>
</feature>
<organism evidence="21 22">
    <name type="scientific">Sinocyclocheilus anshuiensis</name>
    <dbReference type="NCBI Taxonomy" id="1608454"/>
    <lineage>
        <taxon>Eukaryota</taxon>
        <taxon>Metazoa</taxon>
        <taxon>Chordata</taxon>
        <taxon>Craniata</taxon>
        <taxon>Vertebrata</taxon>
        <taxon>Euteleostomi</taxon>
        <taxon>Actinopterygii</taxon>
        <taxon>Neopterygii</taxon>
        <taxon>Teleostei</taxon>
        <taxon>Ostariophysi</taxon>
        <taxon>Cypriniformes</taxon>
        <taxon>Cyprinidae</taxon>
        <taxon>Cyprininae</taxon>
        <taxon>Sinocyclocheilus</taxon>
    </lineage>
</organism>
<evidence type="ECO:0000256" key="4">
    <source>
        <dbReference type="ARBA" id="ARBA00004629"/>
    </source>
</evidence>
<keyword evidence="7" id="KW-0963">Cytoplasm</keyword>
<comment type="similarity">
    <text evidence="5">Belongs to the CLASP family.</text>
</comment>
<sequence length="1424" mass="157903">MEPNIEYCLTQVLQKDVARRLQMGPELIDYITDADKCHDLESDQTALDKMVDGIATSWVNSSNFKLALLGMDLLSALVTRLQDRFRAQVGTVLPSLIDRLGDAKDQVRDHDQTLLLKIMEQAATPQYMWDRMLGGFKHKNNRTREGVCLCLISTLNKYGAQGLTLSKIVPHICNLLGDPTSQVRDAAMICLVEIYRHVGEKVRIDLNKNFDDEDSVDGGRSSSSSSSKGFSNSRRGGSMGSMRRPSSASGSRAPGKTTAATAQPQHTTEKLKNKYAVRFQIYSSKELEDSLNKIREVLSDDKQDWEHRVTAVINVYLYSCFVDCCVLLSLRHLSSVLGNKFDHGAENIMPTLLNLVPNCAKVMATSGMAAIRLILRHTHFPRLIPIITSNCTSKSVAVRRRCYEFLDLLLQEWQTHTLERHVAVLTETIKKGIHDADSEARSVARKCYWGFHGHYSREAEHLFQALESTYQKALQSHLKSSDSIVSLPQSDRSSSSSQESLNRPLSVKSVIGGPVTRSKVSSTPGALQRSRSDIDVNAASSAKSRMSTATSPSPFSSAAALPPGSYASLGRVRTRRQSSGGAVSANSTVTDSRGRSRAKVVSQSQPGSRSSSPGKLLGHAYGRIPRATAPTTPSDKYSRVPRSQGCSRETSPSRLGIARSSRIPRPSMSQGCSRDTSRESSRDTSPTRGFTPLVIHHSHFLILCSNPTDRFGLIHQARISASVNAMRVLNTGTEVEAAVADALVRIRRKPLRRRYESDDDANSDASSACSERSYSSRNGGIPHYLRQTEDVAEVLNHCASSNWSERKEGLLGLQNLLKSQRILSRVELKRLCEIFTRMFADPHSKVFSMFLETLVDFITVHREDLQDWLFVLLTQLLKKMGADLLGSVQAKVQKALDVTRESFPFDQQFNILMRFIVDQTQTPNLKVKVAILKYIESLARQMDPADFVNSSETRLAVSRIITWTTEPKSSDVRKAAQVVLISLFELNTPEFTMLLGALPKTFQDGATKLLHNHLKNSSNTSRSSPSNTMGRTPPRHPTSRTSPLTSPTNCSHGGLSPSMLEYDTENMNSDEIFSSLRGVTEAIQSFSYRSQEDLNEPIRRDGKKDDEGASPGSDARLGLDVMEGGRTALDNKTSLLNTPSPRSFAVPRSREFAPYGYGDTITAYDKSALKEAVFDDDVEQFRDCESIHLVADLLKELSNHNERVEERKGALIELLKIAREDSLAVWDEHFKTILLLLLETLGDKDHTIRALALRVLKEILRNQPARFKNYAELTIMKTLEAHKDSHKEVVRAAEEAASTLAGSIHPEQCIKVLCPIVQTADYPINLAAIKMQSKVVERIARESLHQLLPDIIPGLLQGYDNTESSVRKASVFCLVAIYSVIGEELKPHLAQLTGSKMKLLNLYIKRAQTTNSNSSSSSDVSSHS</sequence>
<feature type="compositionally biased region" description="Polar residues" evidence="19">
    <location>
        <begin position="577"/>
        <end position="591"/>
    </location>
</feature>
<dbReference type="PANTHER" id="PTHR21567">
    <property type="entry name" value="CLASP"/>
    <property type="match status" value="1"/>
</dbReference>
<dbReference type="GO" id="GO:0005876">
    <property type="term" value="C:spindle microtubule"/>
    <property type="evidence" value="ECO:0007669"/>
    <property type="project" value="TreeGrafter"/>
</dbReference>
<dbReference type="Gene3D" id="1.25.10.10">
    <property type="entry name" value="Leucine-rich Repeat Variant"/>
    <property type="match status" value="4"/>
</dbReference>
<evidence type="ECO:0000256" key="10">
    <source>
        <dbReference type="ARBA" id="ARBA00022737"/>
    </source>
</evidence>